<dbReference type="EMBL" id="RCDC01000004">
    <property type="protein sequence ID" value="RLK57175.1"/>
    <property type="molecule type" value="Genomic_DNA"/>
</dbReference>
<dbReference type="AlphaFoldDB" id="A0A498CT70"/>
<evidence type="ECO:0000313" key="3">
    <source>
        <dbReference type="EMBL" id="RLK57175.1"/>
    </source>
</evidence>
<dbReference type="Proteomes" id="UP000274786">
    <property type="component" value="Unassembled WGS sequence"/>
</dbReference>
<dbReference type="EMBL" id="WELC01000010">
    <property type="protein sequence ID" value="KAB7630632.1"/>
    <property type="molecule type" value="Genomic_DNA"/>
</dbReference>
<comment type="caution">
    <text evidence="3">The sequence shown here is derived from an EMBL/GenBank/DDBJ whole genome shotgun (WGS) entry which is preliminary data.</text>
</comment>
<evidence type="ECO:0000313" key="5">
    <source>
        <dbReference type="Proteomes" id="UP000449004"/>
    </source>
</evidence>
<protein>
    <submittedName>
        <fullName evidence="3">Uncharacterized protein</fullName>
    </submittedName>
</protein>
<evidence type="ECO:0000313" key="4">
    <source>
        <dbReference type="Proteomes" id="UP000274786"/>
    </source>
</evidence>
<accession>A0A498CT70</accession>
<organism evidence="3 4">
    <name type="scientific">Stenotrophomonas rhizophila</name>
    <dbReference type="NCBI Taxonomy" id="216778"/>
    <lineage>
        <taxon>Bacteria</taxon>
        <taxon>Pseudomonadati</taxon>
        <taxon>Pseudomonadota</taxon>
        <taxon>Gammaproteobacteria</taxon>
        <taxon>Lysobacterales</taxon>
        <taxon>Lysobacteraceae</taxon>
        <taxon>Stenotrophomonas</taxon>
    </lineage>
</organism>
<evidence type="ECO:0000313" key="2">
    <source>
        <dbReference type="EMBL" id="KAB7630632.1"/>
    </source>
</evidence>
<reference evidence="3 4" key="1">
    <citation type="submission" date="2018-10" db="EMBL/GenBank/DDBJ databases">
        <title>Comparative analysis of microorganisms from saline springs in Andes Mountain Range, Colombia.</title>
        <authorList>
            <person name="Rubin E."/>
        </authorList>
    </citation>
    <scope>NUCLEOTIDE SEQUENCE [LARGE SCALE GENOMIC DNA]</scope>
    <source>
        <strain evidence="3 4">USBA GBX 843</strain>
    </source>
</reference>
<keyword evidence="1" id="KW-0732">Signal</keyword>
<feature type="signal peptide" evidence="1">
    <location>
        <begin position="1"/>
        <end position="22"/>
    </location>
</feature>
<feature type="chain" id="PRO_5036117558" evidence="1">
    <location>
        <begin position="23"/>
        <end position="164"/>
    </location>
</feature>
<proteinExistence type="predicted"/>
<dbReference type="Proteomes" id="UP000449004">
    <property type="component" value="Unassembled WGS sequence"/>
</dbReference>
<sequence length="164" mass="17851">MTLTNRMACLSMALVLSLAAVAGEARARSGPYVDLVDFPYTEANWDRFYDLQDHLTREFHDLCGDTYCEGEFSNHVVLQFRCSVNAPSGRVASCVLVIAAGNLEVEPTTGEVVPDSRTWACVAPLAPDTSVEALHAALGRPDALTRPLPGTHRSMHDALFECLN</sequence>
<dbReference type="RefSeq" id="WP_147433868.1">
    <property type="nucleotide sequence ID" value="NZ_RCDC01000004.1"/>
</dbReference>
<name>A0A498CT70_9GAMM</name>
<dbReference type="OrthoDB" id="5957117at2"/>
<evidence type="ECO:0000256" key="1">
    <source>
        <dbReference type="SAM" id="SignalP"/>
    </source>
</evidence>
<reference evidence="2 5" key="2">
    <citation type="submission" date="2019-10" db="EMBL/GenBank/DDBJ databases">
        <title>Halotolerant bacteria associated to Saharan-endemic halophytes Stipa tenacissima L. and Atriplex halimus L mitigate salt stress and promote growth of tomato plants.</title>
        <authorList>
            <person name="Dif G."/>
        </authorList>
    </citation>
    <scope>NUCLEOTIDE SEQUENCE [LARGE SCALE GENOMIC DNA]</scope>
    <source>
        <strain evidence="2 5">IS26</strain>
    </source>
</reference>
<gene>
    <name evidence="3" type="ORF">BCL79_1580</name>
    <name evidence="2" type="ORF">F9K92_09740</name>
</gene>